<gene>
    <name evidence="2" type="ORF">AAFF_G00349850</name>
</gene>
<dbReference type="Proteomes" id="UP001221898">
    <property type="component" value="Unassembled WGS sequence"/>
</dbReference>
<reference evidence="2" key="1">
    <citation type="journal article" date="2023" name="Science">
        <title>Genome structures resolve the early diversification of teleost fishes.</title>
        <authorList>
            <person name="Parey E."/>
            <person name="Louis A."/>
            <person name="Montfort J."/>
            <person name="Bouchez O."/>
            <person name="Roques C."/>
            <person name="Iampietro C."/>
            <person name="Lluch J."/>
            <person name="Castinel A."/>
            <person name="Donnadieu C."/>
            <person name="Desvignes T."/>
            <person name="Floi Bucao C."/>
            <person name="Jouanno E."/>
            <person name="Wen M."/>
            <person name="Mejri S."/>
            <person name="Dirks R."/>
            <person name="Jansen H."/>
            <person name="Henkel C."/>
            <person name="Chen W.J."/>
            <person name="Zahm M."/>
            <person name="Cabau C."/>
            <person name="Klopp C."/>
            <person name="Thompson A.W."/>
            <person name="Robinson-Rechavi M."/>
            <person name="Braasch I."/>
            <person name="Lecointre G."/>
            <person name="Bobe J."/>
            <person name="Postlethwait J.H."/>
            <person name="Berthelot C."/>
            <person name="Roest Crollius H."/>
            <person name="Guiguen Y."/>
        </authorList>
    </citation>
    <scope>NUCLEOTIDE SEQUENCE</scope>
    <source>
        <strain evidence="2">NC1722</strain>
    </source>
</reference>
<evidence type="ECO:0000313" key="3">
    <source>
        <dbReference type="Proteomes" id="UP001221898"/>
    </source>
</evidence>
<protein>
    <submittedName>
        <fullName evidence="2">Uncharacterized protein</fullName>
    </submittedName>
</protein>
<evidence type="ECO:0000256" key="1">
    <source>
        <dbReference type="SAM" id="MobiDB-lite"/>
    </source>
</evidence>
<feature type="region of interest" description="Disordered" evidence="1">
    <location>
        <begin position="1"/>
        <end position="63"/>
    </location>
</feature>
<dbReference type="AlphaFoldDB" id="A0AAD7SJE8"/>
<accession>A0AAD7SJE8</accession>
<proteinExistence type="predicted"/>
<keyword evidence="3" id="KW-1185">Reference proteome</keyword>
<evidence type="ECO:0000313" key="2">
    <source>
        <dbReference type="EMBL" id="KAJ8403659.1"/>
    </source>
</evidence>
<organism evidence="2 3">
    <name type="scientific">Aldrovandia affinis</name>
    <dbReference type="NCBI Taxonomy" id="143900"/>
    <lineage>
        <taxon>Eukaryota</taxon>
        <taxon>Metazoa</taxon>
        <taxon>Chordata</taxon>
        <taxon>Craniata</taxon>
        <taxon>Vertebrata</taxon>
        <taxon>Euteleostomi</taxon>
        <taxon>Actinopterygii</taxon>
        <taxon>Neopterygii</taxon>
        <taxon>Teleostei</taxon>
        <taxon>Notacanthiformes</taxon>
        <taxon>Halosauridae</taxon>
        <taxon>Aldrovandia</taxon>
    </lineage>
</organism>
<dbReference type="EMBL" id="JAINUG010000057">
    <property type="protein sequence ID" value="KAJ8403659.1"/>
    <property type="molecule type" value="Genomic_DNA"/>
</dbReference>
<name>A0AAD7SJE8_9TELE</name>
<comment type="caution">
    <text evidence="2">The sequence shown here is derived from an EMBL/GenBank/DDBJ whole genome shotgun (WGS) entry which is preliminary data.</text>
</comment>
<sequence>MEGSLRPCRGLSQGLQQGRRLAAPHPQGSFSQSVCYRSEDSAAPDRGVAGKIRNGQSIRGDPTVRAVRPHRERRLYRRYSYRGDLLSDAFKHKRSIKDSLSFCPVR</sequence>